<organism evidence="1">
    <name type="scientific">Anguilla anguilla</name>
    <name type="common">European freshwater eel</name>
    <name type="synonym">Muraena anguilla</name>
    <dbReference type="NCBI Taxonomy" id="7936"/>
    <lineage>
        <taxon>Eukaryota</taxon>
        <taxon>Metazoa</taxon>
        <taxon>Chordata</taxon>
        <taxon>Craniata</taxon>
        <taxon>Vertebrata</taxon>
        <taxon>Euteleostomi</taxon>
        <taxon>Actinopterygii</taxon>
        <taxon>Neopterygii</taxon>
        <taxon>Teleostei</taxon>
        <taxon>Anguilliformes</taxon>
        <taxon>Anguillidae</taxon>
        <taxon>Anguilla</taxon>
    </lineage>
</organism>
<accession>A0A0E9RYV4</accession>
<reference evidence="1" key="2">
    <citation type="journal article" date="2015" name="Fish Shellfish Immunol.">
        <title>Early steps in the European eel (Anguilla anguilla)-Vibrio vulnificus interaction in the gills: Role of the RtxA13 toxin.</title>
        <authorList>
            <person name="Callol A."/>
            <person name="Pajuelo D."/>
            <person name="Ebbesson L."/>
            <person name="Teles M."/>
            <person name="MacKenzie S."/>
            <person name="Amaro C."/>
        </authorList>
    </citation>
    <scope>NUCLEOTIDE SEQUENCE</scope>
</reference>
<evidence type="ECO:0000313" key="1">
    <source>
        <dbReference type="EMBL" id="JAH34236.1"/>
    </source>
</evidence>
<dbReference type="EMBL" id="GBXM01074341">
    <property type="protein sequence ID" value="JAH34236.1"/>
    <property type="molecule type" value="Transcribed_RNA"/>
</dbReference>
<sequence>MSSETGGHLSLGSLRCCCSFGKEGRDR</sequence>
<proteinExistence type="predicted"/>
<protein>
    <submittedName>
        <fullName evidence="1">Uncharacterized protein</fullName>
    </submittedName>
</protein>
<dbReference type="AlphaFoldDB" id="A0A0E9RYV4"/>
<reference evidence="1" key="1">
    <citation type="submission" date="2014-11" db="EMBL/GenBank/DDBJ databases">
        <authorList>
            <person name="Amaro Gonzalez C."/>
        </authorList>
    </citation>
    <scope>NUCLEOTIDE SEQUENCE</scope>
</reference>
<name>A0A0E9RYV4_ANGAN</name>